<sequence length="1683" mass="189900">MSVDNRVLRNRSPSTVARHLLDALTKTTEDLISTHLLESVENESISPAVFKIWLSIRKTPRTLLAALKQEFSALVRGQAIRQLGKELRGTQWRETWDGVGQISGLVSLLSQFSVTDVRYLTQTVGKCGSGVDFEEKREKITQVVRSLNPDLLKSSQDSKPQEALDDRPLSKYAEDLLPGCSATTLDQLWRDSSLDHHMTLFVKYHPELFRKICVEEVLSTSKDRSTSISCLPSLLRRSPPRSSQVSGFSESMLFSLNLLRQLVKSEKATIPKNTFIGELVEPLIRRAYRKFRPTNEWDRIREIVDLSLAYIELHPSVASEVALDRDFVYYVVRCWSNEEPTFHDQLLKLLRLALKGSRSSIANYKGLFRALVREDQKSLRYKLLRSCFLAQDENSGDINSIEDLRGVPITRCPPGLFFSLDRQDAISFLRRLRKAKPEEKFLSLGEGGSILRHTPVIDMKYGDASLLLLLLEKNVDSEEWLRSVQKAVEDRRKKSAISREPTDRAFYANSALRYAIASGSLDLYEETLLWARRYIRDPLVSKQLYSNSDDSSELNTTESISLLSGIPSFIPGNLDKDSLRSRIVKANQVIYQVFETACMALKEPSFQRFDWTAPLDLFREVTLRRVERSKEVQKALNLSDDATYAVLWEDSLELIIKVEKEAIKSENDKLGFRHPYAPLRTTSFDGPYTIDDGAPATYRFFDNLAKARNEVWRTYRPTVVPATASLSSPWPQGLGIQFLTDPWEMRGFPPELVTPYMASRASAIVFQDPEEALAPLPKDEETRLAVGSFIDDYCAALAIYIPSSCDGDERDNRITLAWTHAVGPLSSGRLSGVEAEEYWYPKFIKTLGEKGLPPRRFASFDYSQCSTEDYQPLPKDIDASESVEWNPLKPQRPTIPARNLPPTRLDCSVVENNRNHSDLHKPFRPMKIPEYGIAIAEKKAVRQWMFPEVTYSTDGHLWQTQVQPSPEIREAQIAAALLLLDSKIKGPSRLLSAPFPSSSDIRYPSLFLDEDFLLDLDVKEKDARSILARHIASVPPSLLQSLTKAALKALSNSPADPVEAERIAYSLITLLGKSDRPQLASSLATQSIIENPDASSWHRQWLSKTFLCRLPARLARETIQGFSSAIIAKLKAQSQLPPPKSAENAATTPPKPLVKITTVKYLAQLLDGADFVAKPITVDVLVDIFQKSTHLDIRVAVITAMLNLLLQCLEDISNPLASQLLKSLEATIPIAGSLNERRPLTETEWQLAESTQTAPEVYNEGNFRTWPPIFAAITSFTSNTTHSAFWRHQIFTSILLPTIDASRRNLSRWTAIYLAQHSSPLSPSALPSIPFRPGALRIIETHPSWTPKKYLDLYHAFVLLNINPPPAHTALRQKILALPADEYEQQSSQNANFLHFFNTPPKMWMFQHVQLIPLLTRPWRPTELPADQGIALADIQEMLIAQAKAVLQLPNPDPHFRLFRKFTKALEPDLRPLTTANEAGKRAWMANVRPLIEQLVAYIDSLRTEEWQRDPRRVPAYLPGTLELRLVLLPYPCLLATPPTPEEEGEKCRVFAEGVVGFIGEVAPAHPTAHPRRYHEDFKKVKDAVLLCPGEYRLRVAWAVGDVDVKEVDVAGYLRVELADELIRAVPGWKVGDKEAVEKTRAMVEKWIGSTDEVVRMVGVRLGEEVKARVEAVGMSWNRQAGS</sequence>
<dbReference type="EMBL" id="MU004193">
    <property type="protein sequence ID" value="KAF2492617.1"/>
    <property type="molecule type" value="Genomic_DNA"/>
</dbReference>
<evidence type="ECO:0000313" key="2">
    <source>
        <dbReference type="Proteomes" id="UP000799750"/>
    </source>
</evidence>
<evidence type="ECO:0000313" key="1">
    <source>
        <dbReference type="EMBL" id="KAF2492617.1"/>
    </source>
</evidence>
<gene>
    <name evidence="1" type="ORF">BU16DRAFT_87040</name>
</gene>
<organism evidence="1 2">
    <name type="scientific">Lophium mytilinum</name>
    <dbReference type="NCBI Taxonomy" id="390894"/>
    <lineage>
        <taxon>Eukaryota</taxon>
        <taxon>Fungi</taxon>
        <taxon>Dikarya</taxon>
        <taxon>Ascomycota</taxon>
        <taxon>Pezizomycotina</taxon>
        <taxon>Dothideomycetes</taxon>
        <taxon>Pleosporomycetidae</taxon>
        <taxon>Mytilinidiales</taxon>
        <taxon>Mytilinidiaceae</taxon>
        <taxon>Lophium</taxon>
    </lineage>
</organism>
<dbReference type="Proteomes" id="UP000799750">
    <property type="component" value="Unassembled WGS sequence"/>
</dbReference>
<dbReference type="OrthoDB" id="2549237at2759"/>
<proteinExistence type="predicted"/>
<protein>
    <submittedName>
        <fullName evidence="1">Uncharacterized protein</fullName>
    </submittedName>
</protein>
<keyword evidence="2" id="KW-1185">Reference proteome</keyword>
<name>A0A6A6QNY2_9PEZI</name>
<accession>A0A6A6QNY2</accession>
<reference evidence="1" key="1">
    <citation type="journal article" date="2020" name="Stud. Mycol.">
        <title>101 Dothideomycetes genomes: a test case for predicting lifestyles and emergence of pathogens.</title>
        <authorList>
            <person name="Haridas S."/>
            <person name="Albert R."/>
            <person name="Binder M."/>
            <person name="Bloem J."/>
            <person name="Labutti K."/>
            <person name="Salamov A."/>
            <person name="Andreopoulos B."/>
            <person name="Baker S."/>
            <person name="Barry K."/>
            <person name="Bills G."/>
            <person name="Bluhm B."/>
            <person name="Cannon C."/>
            <person name="Castanera R."/>
            <person name="Culley D."/>
            <person name="Daum C."/>
            <person name="Ezra D."/>
            <person name="Gonzalez J."/>
            <person name="Henrissat B."/>
            <person name="Kuo A."/>
            <person name="Liang C."/>
            <person name="Lipzen A."/>
            <person name="Lutzoni F."/>
            <person name="Magnuson J."/>
            <person name="Mondo S."/>
            <person name="Nolan M."/>
            <person name="Ohm R."/>
            <person name="Pangilinan J."/>
            <person name="Park H.-J."/>
            <person name="Ramirez L."/>
            <person name="Alfaro M."/>
            <person name="Sun H."/>
            <person name="Tritt A."/>
            <person name="Yoshinaga Y."/>
            <person name="Zwiers L.-H."/>
            <person name="Turgeon B."/>
            <person name="Goodwin S."/>
            <person name="Spatafora J."/>
            <person name="Crous P."/>
            <person name="Grigoriev I."/>
        </authorList>
    </citation>
    <scope>NUCLEOTIDE SEQUENCE</scope>
    <source>
        <strain evidence="1">CBS 269.34</strain>
    </source>
</reference>